<keyword evidence="1" id="KW-1133">Transmembrane helix</keyword>
<evidence type="ECO:0000256" key="1">
    <source>
        <dbReference type="SAM" id="Phobius"/>
    </source>
</evidence>
<reference evidence="3" key="2">
    <citation type="submission" date="2021-04" db="EMBL/GenBank/DDBJ databases">
        <authorList>
            <person name="Gilroy R."/>
        </authorList>
    </citation>
    <scope>NUCLEOTIDE SEQUENCE</scope>
    <source>
        <strain evidence="3">CHK178-16964</strain>
    </source>
</reference>
<organism evidence="3 4">
    <name type="scientific">Candidatus Lachnoclostridium stercoravium</name>
    <dbReference type="NCBI Taxonomy" id="2838633"/>
    <lineage>
        <taxon>Bacteria</taxon>
        <taxon>Bacillati</taxon>
        <taxon>Bacillota</taxon>
        <taxon>Clostridia</taxon>
        <taxon>Lachnospirales</taxon>
        <taxon>Lachnospiraceae</taxon>
    </lineage>
</organism>
<name>A0A9D2HLX8_9FIRM</name>
<feature type="transmembrane region" description="Helical" evidence="1">
    <location>
        <begin position="128"/>
        <end position="149"/>
    </location>
</feature>
<dbReference type="Pfam" id="PF07331">
    <property type="entry name" value="TctB"/>
    <property type="match status" value="1"/>
</dbReference>
<feature type="domain" description="DUF1468" evidence="2">
    <location>
        <begin position="9"/>
        <end position="150"/>
    </location>
</feature>
<dbReference type="AlphaFoldDB" id="A0A9D2HLX8"/>
<proteinExistence type="predicted"/>
<dbReference type="EMBL" id="DWZA01000109">
    <property type="protein sequence ID" value="HJA72598.1"/>
    <property type="molecule type" value="Genomic_DNA"/>
</dbReference>
<reference evidence="3" key="1">
    <citation type="journal article" date="2021" name="PeerJ">
        <title>Extensive microbial diversity within the chicken gut microbiome revealed by metagenomics and culture.</title>
        <authorList>
            <person name="Gilroy R."/>
            <person name="Ravi A."/>
            <person name="Getino M."/>
            <person name="Pursley I."/>
            <person name="Horton D.L."/>
            <person name="Alikhan N.F."/>
            <person name="Baker D."/>
            <person name="Gharbi K."/>
            <person name="Hall N."/>
            <person name="Watson M."/>
            <person name="Adriaenssens E.M."/>
            <person name="Foster-Nyarko E."/>
            <person name="Jarju S."/>
            <person name="Secka A."/>
            <person name="Antonio M."/>
            <person name="Oren A."/>
            <person name="Chaudhuri R.R."/>
            <person name="La Ragione R."/>
            <person name="Hildebrand F."/>
            <person name="Pallen M.J."/>
        </authorList>
    </citation>
    <scope>NUCLEOTIDE SEQUENCE</scope>
    <source>
        <strain evidence="3">CHK178-16964</strain>
    </source>
</reference>
<evidence type="ECO:0000259" key="2">
    <source>
        <dbReference type="Pfam" id="PF07331"/>
    </source>
</evidence>
<feature type="transmembrane region" description="Helical" evidence="1">
    <location>
        <begin position="34"/>
        <end position="57"/>
    </location>
</feature>
<evidence type="ECO:0000313" key="3">
    <source>
        <dbReference type="EMBL" id="HJA72598.1"/>
    </source>
</evidence>
<feature type="transmembrane region" description="Helical" evidence="1">
    <location>
        <begin position="7"/>
        <end position="28"/>
    </location>
</feature>
<comment type="caution">
    <text evidence="3">The sequence shown here is derived from an EMBL/GenBank/DDBJ whole genome shotgun (WGS) entry which is preliminary data.</text>
</comment>
<feature type="transmembrane region" description="Helical" evidence="1">
    <location>
        <begin position="78"/>
        <end position="94"/>
    </location>
</feature>
<keyword evidence="1" id="KW-0472">Membrane</keyword>
<dbReference type="InterPro" id="IPR009936">
    <property type="entry name" value="DUF1468"/>
</dbReference>
<gene>
    <name evidence="3" type="ORF">IAA07_13660</name>
</gene>
<evidence type="ECO:0000313" key="4">
    <source>
        <dbReference type="Proteomes" id="UP000823900"/>
    </source>
</evidence>
<accession>A0A9D2HLX8</accession>
<feature type="transmembrane region" description="Helical" evidence="1">
    <location>
        <begin position="100"/>
        <end position="116"/>
    </location>
</feature>
<dbReference type="Proteomes" id="UP000823900">
    <property type="component" value="Unassembled WGS sequence"/>
</dbReference>
<protein>
    <submittedName>
        <fullName evidence="3">Tripartite tricarboxylate transporter TctB family protein</fullName>
    </submittedName>
</protein>
<keyword evidence="1" id="KW-0812">Transmembrane</keyword>
<sequence>MNKYKDLVSGICGLIFSAGMFFMSIQIASQEDSWIGAGFLPEIASVIMFITFCFITYRGAKEAKSQEPEKDPGYKSNYKGVVIMLVFLIAYAALLRSVGFIITSIVFLYAAIYLMTKKENFKPVKYGIITVVLVVFVDVVFTEVFGIRLPGGIL</sequence>